<dbReference type="EMBL" id="SRLO01001484">
    <property type="protein sequence ID" value="TNN37466.1"/>
    <property type="molecule type" value="Genomic_DNA"/>
</dbReference>
<evidence type="ECO:0000256" key="1">
    <source>
        <dbReference type="SAM" id="MobiDB-lite"/>
    </source>
</evidence>
<reference evidence="2 3" key="1">
    <citation type="submission" date="2019-03" db="EMBL/GenBank/DDBJ databases">
        <title>First draft genome of Liparis tanakae, snailfish: a comprehensive survey of snailfish specific genes.</title>
        <authorList>
            <person name="Kim W."/>
            <person name="Song I."/>
            <person name="Jeong J.-H."/>
            <person name="Kim D."/>
            <person name="Kim S."/>
            <person name="Ryu S."/>
            <person name="Song J.Y."/>
            <person name="Lee S.K."/>
        </authorList>
    </citation>
    <scope>NUCLEOTIDE SEQUENCE [LARGE SCALE GENOMIC DNA]</scope>
    <source>
        <tissue evidence="2">Muscle</tissue>
    </source>
</reference>
<dbReference type="AlphaFoldDB" id="A0A4Z2F8B2"/>
<keyword evidence="3" id="KW-1185">Reference proteome</keyword>
<proteinExistence type="predicted"/>
<evidence type="ECO:0000313" key="3">
    <source>
        <dbReference type="Proteomes" id="UP000314294"/>
    </source>
</evidence>
<gene>
    <name evidence="2" type="ORF">EYF80_052372</name>
</gene>
<evidence type="ECO:0000313" key="2">
    <source>
        <dbReference type="EMBL" id="TNN37466.1"/>
    </source>
</evidence>
<organism evidence="2 3">
    <name type="scientific">Liparis tanakae</name>
    <name type="common">Tanaka's snailfish</name>
    <dbReference type="NCBI Taxonomy" id="230148"/>
    <lineage>
        <taxon>Eukaryota</taxon>
        <taxon>Metazoa</taxon>
        <taxon>Chordata</taxon>
        <taxon>Craniata</taxon>
        <taxon>Vertebrata</taxon>
        <taxon>Euteleostomi</taxon>
        <taxon>Actinopterygii</taxon>
        <taxon>Neopterygii</taxon>
        <taxon>Teleostei</taxon>
        <taxon>Neoteleostei</taxon>
        <taxon>Acanthomorphata</taxon>
        <taxon>Eupercaria</taxon>
        <taxon>Perciformes</taxon>
        <taxon>Cottioidei</taxon>
        <taxon>Cottales</taxon>
        <taxon>Liparidae</taxon>
        <taxon>Liparis</taxon>
    </lineage>
</organism>
<feature type="compositionally biased region" description="Basic and acidic residues" evidence="1">
    <location>
        <begin position="92"/>
        <end position="101"/>
    </location>
</feature>
<sequence length="134" mass="14682">MSRALSPSFRGLDVSILESVRSPLGPVLGVYLVSRLAALCRVQSKSSFLSCVNMQMGSSSKLQWNSSGERQSRTALTGHGKLETISTGVKGRKNDGRHGNAEEQIDIIGQIQRAESTRTDTRELFGPKDDRLYL</sequence>
<protein>
    <submittedName>
        <fullName evidence="2">Uncharacterized protein</fullName>
    </submittedName>
</protein>
<dbReference type="Proteomes" id="UP000314294">
    <property type="component" value="Unassembled WGS sequence"/>
</dbReference>
<comment type="caution">
    <text evidence="2">The sequence shown here is derived from an EMBL/GenBank/DDBJ whole genome shotgun (WGS) entry which is preliminary data.</text>
</comment>
<feature type="compositionally biased region" description="Polar residues" evidence="1">
    <location>
        <begin position="61"/>
        <end position="75"/>
    </location>
</feature>
<accession>A0A4Z2F8B2</accession>
<name>A0A4Z2F8B2_9TELE</name>
<feature type="region of interest" description="Disordered" evidence="1">
    <location>
        <begin position="61"/>
        <end position="103"/>
    </location>
</feature>